<dbReference type="Proteomes" id="UP001620626">
    <property type="component" value="Unassembled WGS sequence"/>
</dbReference>
<sequence length="122" mass="13886">MPSQEAKGFDSEFDDIANEPPLLEELGVNFQHIWLKTMAVLNPLGIASAEVIADQGPITIRNDERQKINDKRQICRNIRRLSLSPITIKNFVVYLPKFVVCRLKFGVCRLAFVIVIETNDKC</sequence>
<name>A0ABD2MEE2_9BILA</name>
<proteinExistence type="predicted"/>
<evidence type="ECO:0000313" key="2">
    <source>
        <dbReference type="Proteomes" id="UP001620626"/>
    </source>
</evidence>
<gene>
    <name evidence="1" type="ORF">niasHT_009861</name>
</gene>
<reference evidence="1 2" key="1">
    <citation type="submission" date="2024-10" db="EMBL/GenBank/DDBJ databases">
        <authorList>
            <person name="Kim D."/>
        </authorList>
    </citation>
    <scope>NUCLEOTIDE SEQUENCE [LARGE SCALE GENOMIC DNA]</scope>
    <source>
        <strain evidence="1">BH-2024</strain>
    </source>
</reference>
<comment type="caution">
    <text evidence="1">The sequence shown here is derived from an EMBL/GenBank/DDBJ whole genome shotgun (WGS) entry which is preliminary data.</text>
</comment>
<evidence type="ECO:0000313" key="1">
    <source>
        <dbReference type="EMBL" id="KAL3125412.1"/>
    </source>
</evidence>
<dbReference type="EMBL" id="JBICBT010000031">
    <property type="protein sequence ID" value="KAL3125412.1"/>
    <property type="molecule type" value="Genomic_DNA"/>
</dbReference>
<dbReference type="AlphaFoldDB" id="A0ABD2MEE2"/>
<protein>
    <submittedName>
        <fullName evidence="1">Uncharacterized protein</fullName>
    </submittedName>
</protein>
<accession>A0ABD2MEE2</accession>
<keyword evidence="2" id="KW-1185">Reference proteome</keyword>
<organism evidence="1 2">
    <name type="scientific">Heterodera trifolii</name>
    <dbReference type="NCBI Taxonomy" id="157864"/>
    <lineage>
        <taxon>Eukaryota</taxon>
        <taxon>Metazoa</taxon>
        <taxon>Ecdysozoa</taxon>
        <taxon>Nematoda</taxon>
        <taxon>Chromadorea</taxon>
        <taxon>Rhabditida</taxon>
        <taxon>Tylenchina</taxon>
        <taxon>Tylenchomorpha</taxon>
        <taxon>Tylenchoidea</taxon>
        <taxon>Heteroderidae</taxon>
        <taxon>Heteroderinae</taxon>
        <taxon>Heterodera</taxon>
    </lineage>
</organism>